<name>A0A7N9CZ88_MACFA</name>
<reference evidence="2" key="3">
    <citation type="submission" date="2025-09" db="UniProtKB">
        <authorList>
            <consortium name="Ensembl"/>
        </authorList>
    </citation>
    <scope>IDENTIFICATION</scope>
</reference>
<dbReference type="AlphaFoldDB" id="A0A7N9CZ88"/>
<keyword evidence="3" id="KW-1185">Reference proteome</keyword>
<dbReference type="PROSITE" id="PS51342">
    <property type="entry name" value="COLIPASE_2"/>
    <property type="match status" value="1"/>
</dbReference>
<dbReference type="InterPro" id="IPR001981">
    <property type="entry name" value="Colipase"/>
</dbReference>
<sequence>RRRPRPPRPSSAGAAWGAGSRGRRRGFIPLPLRAPPLLCRPGPWPQPWRSWRGSWRGGDALWSALPQYKKGLKEVCIRNQDCQTGCCRRAPDICESHCAEKGSEGSLCQTLAFFGQYRQCPCLQNLTCVYWKSEKWSAIAFGHCQKIGRQKLAEEMFF</sequence>
<proteinExistence type="predicted"/>
<dbReference type="GO" id="GO:0007586">
    <property type="term" value="P:digestion"/>
    <property type="evidence" value="ECO:0007669"/>
    <property type="project" value="InterPro"/>
</dbReference>
<dbReference type="SMART" id="SM00023">
    <property type="entry name" value="COLIPASE"/>
    <property type="match status" value="1"/>
</dbReference>
<evidence type="ECO:0000313" key="3">
    <source>
        <dbReference type="Proteomes" id="UP000233100"/>
    </source>
</evidence>
<evidence type="ECO:0000256" key="1">
    <source>
        <dbReference type="SAM" id="MobiDB-lite"/>
    </source>
</evidence>
<reference evidence="2" key="2">
    <citation type="submission" date="2025-08" db="UniProtKB">
        <authorList>
            <consortium name="Ensembl"/>
        </authorList>
    </citation>
    <scope>IDENTIFICATION</scope>
</reference>
<dbReference type="Ensembl" id="ENSMFAT00000092528.1">
    <property type="protein sequence ID" value="ENSMFAP00000056334.1"/>
    <property type="gene ID" value="ENSMFAG00000039538.2"/>
</dbReference>
<reference evidence="2 3" key="1">
    <citation type="submission" date="2013-03" db="EMBL/GenBank/DDBJ databases">
        <authorList>
            <person name="Warren W."/>
            <person name="Wilson R.K."/>
        </authorList>
    </citation>
    <scope>NUCLEOTIDE SEQUENCE</scope>
</reference>
<dbReference type="GO" id="GO:0005576">
    <property type="term" value="C:extracellular region"/>
    <property type="evidence" value="ECO:0007669"/>
    <property type="project" value="InterPro"/>
</dbReference>
<dbReference type="PANTHER" id="PTHR10041:SF7">
    <property type="entry name" value="COLIPASE-LIKE PROTEIN 1"/>
    <property type="match status" value="1"/>
</dbReference>
<evidence type="ECO:0000313" key="2">
    <source>
        <dbReference type="Ensembl" id="ENSMFAP00000056334.1"/>
    </source>
</evidence>
<evidence type="ECO:0008006" key="4">
    <source>
        <dbReference type="Google" id="ProtNLM"/>
    </source>
</evidence>
<dbReference type="GeneTree" id="ENSGT00510000049845"/>
<feature type="region of interest" description="Disordered" evidence="1">
    <location>
        <begin position="1"/>
        <end position="20"/>
    </location>
</feature>
<dbReference type="Gene3D" id="2.10.80.10">
    <property type="entry name" value="Lipase, subunit A"/>
    <property type="match status" value="1"/>
</dbReference>
<protein>
    <recommendedName>
        <fullName evidence="4">Colipase like 1</fullName>
    </recommendedName>
</protein>
<dbReference type="Proteomes" id="UP000233100">
    <property type="component" value="Chromosome 4"/>
</dbReference>
<dbReference type="GO" id="GO:0016042">
    <property type="term" value="P:lipid catabolic process"/>
    <property type="evidence" value="ECO:0007669"/>
    <property type="project" value="InterPro"/>
</dbReference>
<dbReference type="GO" id="GO:0008047">
    <property type="term" value="F:enzyme activator activity"/>
    <property type="evidence" value="ECO:0007669"/>
    <property type="project" value="InterPro"/>
</dbReference>
<organism evidence="2 3">
    <name type="scientific">Macaca fascicularis</name>
    <name type="common">Crab-eating macaque</name>
    <name type="synonym">Cynomolgus monkey</name>
    <dbReference type="NCBI Taxonomy" id="9541"/>
    <lineage>
        <taxon>Eukaryota</taxon>
        <taxon>Metazoa</taxon>
        <taxon>Chordata</taxon>
        <taxon>Craniata</taxon>
        <taxon>Vertebrata</taxon>
        <taxon>Euteleostomi</taxon>
        <taxon>Mammalia</taxon>
        <taxon>Eutheria</taxon>
        <taxon>Euarchontoglires</taxon>
        <taxon>Primates</taxon>
        <taxon>Haplorrhini</taxon>
        <taxon>Catarrhini</taxon>
        <taxon>Cercopithecidae</taxon>
        <taxon>Cercopithecinae</taxon>
        <taxon>Macaca</taxon>
    </lineage>
</organism>
<dbReference type="PANTHER" id="PTHR10041">
    <property type="entry name" value="COLIPASE"/>
    <property type="match status" value="1"/>
</dbReference>
<dbReference type="PRINTS" id="PR00128">
    <property type="entry name" value="COLIPASE"/>
</dbReference>
<dbReference type="GO" id="GO:0032094">
    <property type="term" value="P:response to food"/>
    <property type="evidence" value="ECO:0007669"/>
    <property type="project" value="TreeGrafter"/>
</dbReference>
<accession>A0A7N9CZ88</accession>